<proteinExistence type="predicted"/>
<protein>
    <submittedName>
        <fullName evidence="6">Thiol-disulfide isomerase/thioredoxin</fullName>
    </submittedName>
</protein>
<dbReference type="InterPro" id="IPR050553">
    <property type="entry name" value="Thioredoxin_ResA/DsbE_sf"/>
</dbReference>
<feature type="domain" description="Thioredoxin" evidence="5">
    <location>
        <begin position="9"/>
        <end position="173"/>
    </location>
</feature>
<dbReference type="RefSeq" id="WP_088217531.1">
    <property type="nucleotide sequence ID" value="NZ_PVEP01000009.1"/>
</dbReference>
<keyword evidence="3" id="KW-0676">Redox-active center</keyword>
<feature type="signal peptide" evidence="4">
    <location>
        <begin position="1"/>
        <end position="25"/>
    </location>
</feature>
<evidence type="ECO:0000256" key="1">
    <source>
        <dbReference type="ARBA" id="ARBA00004196"/>
    </source>
</evidence>
<dbReference type="InterPro" id="IPR036249">
    <property type="entry name" value="Thioredoxin-like_sf"/>
</dbReference>
<sequence length="173" mass="19006">MPTLIGRRAVLGALAAPFLAGSAEARPPFRLLKDPQPLLSPPILDEAGTTRKLDDFAGRVMLLNIWATWCPPCREEMPTLDRLQSRLGGADFAVLPLCIDDAGIGRGRRFYDEIGIVDLPLYWAEALRVQLALAFIGLPTTLLIDRQTREIGRLQGPYAWDSEDAVDQIVGAL</sequence>
<keyword evidence="6" id="KW-0413">Isomerase</keyword>
<dbReference type="InterPro" id="IPR013740">
    <property type="entry name" value="Redoxin"/>
</dbReference>
<dbReference type="Gene3D" id="3.40.30.10">
    <property type="entry name" value="Glutaredoxin"/>
    <property type="match status" value="1"/>
</dbReference>
<dbReference type="SUPFAM" id="SSF52833">
    <property type="entry name" value="Thioredoxin-like"/>
    <property type="match status" value="1"/>
</dbReference>
<dbReference type="Proteomes" id="UP000238338">
    <property type="component" value="Unassembled WGS sequence"/>
</dbReference>
<organism evidence="6 7">
    <name type="scientific">Albidovulum denitrificans</name>
    <dbReference type="NCBI Taxonomy" id="404881"/>
    <lineage>
        <taxon>Bacteria</taxon>
        <taxon>Pseudomonadati</taxon>
        <taxon>Pseudomonadota</taxon>
        <taxon>Alphaproteobacteria</taxon>
        <taxon>Rhodobacterales</taxon>
        <taxon>Paracoccaceae</taxon>
        <taxon>Albidovulum</taxon>
    </lineage>
</organism>
<dbReference type="CDD" id="cd02966">
    <property type="entry name" value="TlpA_like_family"/>
    <property type="match status" value="1"/>
</dbReference>
<dbReference type="InterPro" id="IPR017937">
    <property type="entry name" value="Thioredoxin_CS"/>
</dbReference>
<dbReference type="PANTHER" id="PTHR42852">
    <property type="entry name" value="THIOL:DISULFIDE INTERCHANGE PROTEIN DSBE"/>
    <property type="match status" value="1"/>
</dbReference>
<comment type="caution">
    <text evidence="6">The sequence shown here is derived from an EMBL/GenBank/DDBJ whole genome shotgun (WGS) entry which is preliminary data.</text>
</comment>
<dbReference type="EMBL" id="PVEP01000009">
    <property type="protein sequence ID" value="PQV55479.1"/>
    <property type="molecule type" value="Genomic_DNA"/>
</dbReference>
<keyword evidence="7" id="KW-1185">Reference proteome</keyword>
<evidence type="ECO:0000259" key="5">
    <source>
        <dbReference type="PROSITE" id="PS51352"/>
    </source>
</evidence>
<evidence type="ECO:0000256" key="4">
    <source>
        <dbReference type="SAM" id="SignalP"/>
    </source>
</evidence>
<dbReference type="PROSITE" id="PS00194">
    <property type="entry name" value="THIOREDOXIN_1"/>
    <property type="match status" value="1"/>
</dbReference>
<dbReference type="Pfam" id="PF08534">
    <property type="entry name" value="Redoxin"/>
    <property type="match status" value="1"/>
</dbReference>
<keyword evidence="2" id="KW-0201">Cytochrome c-type biogenesis</keyword>
<dbReference type="PANTHER" id="PTHR42852:SF13">
    <property type="entry name" value="PROTEIN DIPZ"/>
    <property type="match status" value="1"/>
</dbReference>
<dbReference type="GO" id="GO:0030313">
    <property type="term" value="C:cell envelope"/>
    <property type="evidence" value="ECO:0007669"/>
    <property type="project" value="UniProtKB-SubCell"/>
</dbReference>
<comment type="subcellular location">
    <subcellularLocation>
        <location evidence="1">Cell envelope</location>
    </subcellularLocation>
</comment>
<dbReference type="InterPro" id="IPR013766">
    <property type="entry name" value="Thioredoxin_domain"/>
</dbReference>
<evidence type="ECO:0000256" key="3">
    <source>
        <dbReference type="ARBA" id="ARBA00023284"/>
    </source>
</evidence>
<gene>
    <name evidence="6" type="ORF">LX70_03441</name>
</gene>
<dbReference type="GO" id="GO:0016853">
    <property type="term" value="F:isomerase activity"/>
    <property type="evidence" value="ECO:0007669"/>
    <property type="project" value="UniProtKB-KW"/>
</dbReference>
<evidence type="ECO:0000313" key="6">
    <source>
        <dbReference type="EMBL" id="PQV55479.1"/>
    </source>
</evidence>
<accession>A0A2S8S3V0</accession>
<feature type="chain" id="PRO_5015504501" evidence="4">
    <location>
        <begin position="26"/>
        <end position="173"/>
    </location>
</feature>
<dbReference type="GO" id="GO:0017004">
    <property type="term" value="P:cytochrome complex assembly"/>
    <property type="evidence" value="ECO:0007669"/>
    <property type="project" value="UniProtKB-KW"/>
</dbReference>
<name>A0A2S8S3V0_9RHOB</name>
<evidence type="ECO:0000256" key="2">
    <source>
        <dbReference type="ARBA" id="ARBA00022748"/>
    </source>
</evidence>
<dbReference type="OrthoDB" id="9799347at2"/>
<dbReference type="PROSITE" id="PS51352">
    <property type="entry name" value="THIOREDOXIN_2"/>
    <property type="match status" value="1"/>
</dbReference>
<reference evidence="6 7" key="1">
    <citation type="submission" date="2018-02" db="EMBL/GenBank/DDBJ databases">
        <title>Genomic Encyclopedia of Archaeal and Bacterial Type Strains, Phase II (KMG-II): from individual species to whole genera.</title>
        <authorList>
            <person name="Goeker M."/>
        </authorList>
    </citation>
    <scope>NUCLEOTIDE SEQUENCE [LARGE SCALE GENOMIC DNA]</scope>
    <source>
        <strain evidence="6 7">DSM 18921</strain>
    </source>
</reference>
<keyword evidence="4" id="KW-0732">Signal</keyword>
<dbReference type="GO" id="GO:0015036">
    <property type="term" value="F:disulfide oxidoreductase activity"/>
    <property type="evidence" value="ECO:0007669"/>
    <property type="project" value="UniProtKB-ARBA"/>
</dbReference>
<dbReference type="AlphaFoldDB" id="A0A2S8S3V0"/>
<evidence type="ECO:0000313" key="7">
    <source>
        <dbReference type="Proteomes" id="UP000238338"/>
    </source>
</evidence>